<dbReference type="EMBL" id="VTAV01000008">
    <property type="protein sequence ID" value="TYR35623.1"/>
    <property type="molecule type" value="Genomic_DNA"/>
</dbReference>
<proteinExistence type="inferred from homology"/>
<dbReference type="SUPFAM" id="SSF49464">
    <property type="entry name" value="Carboxypeptidase regulatory domain-like"/>
    <property type="match status" value="1"/>
</dbReference>
<dbReference type="GO" id="GO:0009279">
    <property type="term" value="C:cell outer membrane"/>
    <property type="evidence" value="ECO:0007669"/>
    <property type="project" value="UniProtKB-SubCell"/>
</dbReference>
<dbReference type="AlphaFoldDB" id="A0A5D4H5V3"/>
<dbReference type="FunFam" id="2.170.130.10:FF:000003">
    <property type="entry name" value="SusC/RagA family TonB-linked outer membrane protein"/>
    <property type="match status" value="1"/>
</dbReference>
<dbReference type="InterPro" id="IPR039426">
    <property type="entry name" value="TonB-dep_rcpt-like"/>
</dbReference>
<evidence type="ECO:0000313" key="3">
    <source>
        <dbReference type="EMBL" id="TYR35623.1"/>
    </source>
</evidence>
<dbReference type="Pfam" id="PF13715">
    <property type="entry name" value="CarbopepD_reg_2"/>
    <property type="match status" value="1"/>
</dbReference>
<dbReference type="SUPFAM" id="SSF56935">
    <property type="entry name" value="Porins"/>
    <property type="match status" value="1"/>
</dbReference>
<evidence type="ECO:0000259" key="2">
    <source>
        <dbReference type="Pfam" id="PF07715"/>
    </source>
</evidence>
<reference evidence="3 4" key="1">
    <citation type="submission" date="2019-08" db="EMBL/GenBank/DDBJ databases">
        <title>Phlebobacter frassis gen. nov. sp. nov., a new member of family Sphingobacteriaceae isolated from sand fly rearing media.</title>
        <authorList>
            <person name="Kakumanu M.L."/>
            <person name="Marayati B.F."/>
            <person name="Wada-Katsumata A."/>
            <person name="Wasserberg G."/>
            <person name="Schal C."/>
            <person name="Apperson C.S."/>
            <person name="Ponnusamy L."/>
        </authorList>
    </citation>
    <scope>NUCLEOTIDE SEQUENCE [LARGE SCALE GENOMIC DNA]</scope>
    <source>
        <strain evidence="3 4">SSI9</strain>
    </source>
</reference>
<keyword evidence="1" id="KW-1134">Transmembrane beta strand</keyword>
<dbReference type="NCBIfam" id="TIGR04057">
    <property type="entry name" value="SusC_RagA_signa"/>
    <property type="match status" value="1"/>
</dbReference>
<evidence type="ECO:0000313" key="4">
    <source>
        <dbReference type="Proteomes" id="UP000322362"/>
    </source>
</evidence>
<dbReference type="Gene3D" id="2.170.130.10">
    <property type="entry name" value="TonB-dependent receptor, plug domain"/>
    <property type="match status" value="1"/>
</dbReference>
<keyword evidence="1" id="KW-0813">Transport</keyword>
<accession>A0A5D4H5V3</accession>
<keyword evidence="1" id="KW-0472">Membrane</keyword>
<dbReference type="NCBIfam" id="TIGR04056">
    <property type="entry name" value="OMP_RagA_SusC"/>
    <property type="match status" value="1"/>
</dbReference>
<keyword evidence="1" id="KW-0998">Cell outer membrane</keyword>
<dbReference type="PROSITE" id="PS52016">
    <property type="entry name" value="TONB_DEPENDENT_REC_3"/>
    <property type="match status" value="1"/>
</dbReference>
<dbReference type="InterPro" id="IPR023997">
    <property type="entry name" value="TonB-dep_OMP_SusC/RagA_CS"/>
</dbReference>
<organism evidence="3 4">
    <name type="scientific">Sphingobacterium phlebotomi</name>
    <dbReference type="NCBI Taxonomy" id="2605433"/>
    <lineage>
        <taxon>Bacteria</taxon>
        <taxon>Pseudomonadati</taxon>
        <taxon>Bacteroidota</taxon>
        <taxon>Sphingobacteriia</taxon>
        <taxon>Sphingobacteriales</taxon>
        <taxon>Sphingobacteriaceae</taxon>
        <taxon>Sphingobacterium</taxon>
    </lineage>
</organism>
<dbReference type="InterPro" id="IPR008969">
    <property type="entry name" value="CarboxyPept-like_regulatory"/>
</dbReference>
<comment type="similarity">
    <text evidence="1">Belongs to the TonB-dependent receptor family.</text>
</comment>
<sequence>MIKFTNSPWRYWTSFLGNSRRSLIIFFIGWISSTTITFAQNARTVSGVVVDQDQIPVENASVIVEGSSIATSTEADGSFTLTAVPADASTLVVSKVGYNRSEVVLGNQTILRVVLNNYAIDIEETVVVGYGTQKKETVVGAITQTTGKVLERAGGVSSVGAALTGNVPGVITTASTGMPGEEDPQIVIRGRSTWNSTEPLIMVDGVERPMTSVDIGSIESISVLKDASATAVYGVRGANGVILITTKRGIAGRASVRGTVNNIVKTVSQLPGKMDSYDALMLRNRAIEYELALRPDNWSYFVPQDIIHKYRYPASMEEEERYVNTDWADVLFKSAAFSQNSNVNIAGGTEKVKYFASADYLYEGDMFRSFDNARGYDAGYGFNRVNVRSNLDFQLTPTTKFSTNLAGSHGIRKSPWGGGNDYAFWIAAYTVAPDLIYPRYSDGTWGYYQPDTQAGINSARVLATSGIEKTSTNRITTDFILEQDLSMFLKGLDVRGTISLDNTFVEAGRGVNDLNNNVQTKWINPETGQAVYGQTLDGSRFDFVEGINWAQQAGTLNNSQSYRRLFYQLQLNYANTFDEDHTVSAMGLFNRNQYATGSEQPFFREDWVFRTTYNYKGKYLLEYNGSYTGSEKFSSEYRFAFFNSGGIGWLLSEENFLKDVSFVDMLKLRASYGDIGDDNVYGRWLYLTQWAYGGQSKMGVVGVQPELSTYTWFRENVLGNPNTHWEKVRKINYGLDFGFFNGLLSGQVNFFRDKRTDVLIPGGSRAIPEYLGIAAPAANLGIVENQGYEVEVKVNKQVNSNWRLWGDLNFTHAKDRVIEGDSPALLPHYQKLDDKQISQTYTHVSAGYYNSWDELYASTMHDNNDDQKLPGNFHIIDYNGDGIIDTRDNIPYAYPSIPQNTYNLTVGFDWKNLSVMTQWYGVTNVTRQVVFGSFDRQRNLAYHEGSYWERDNINADVPMPRWLSMASSYNNGSRFMYDGSYVRLKTAEIAYHFTQDHPFIRKIGMQSIRLFLNGQNLWFWSRMPDDRESNFAGTGWASQGAYPTVKRFNLGANITF</sequence>
<keyword evidence="4" id="KW-1185">Reference proteome</keyword>
<evidence type="ECO:0000256" key="1">
    <source>
        <dbReference type="PROSITE-ProRule" id="PRU01360"/>
    </source>
</evidence>
<feature type="domain" description="TonB-dependent receptor plug" evidence="2">
    <location>
        <begin position="135"/>
        <end position="241"/>
    </location>
</feature>
<dbReference type="Proteomes" id="UP000322362">
    <property type="component" value="Unassembled WGS sequence"/>
</dbReference>
<gene>
    <name evidence="3" type="ORF">FXV77_12495</name>
</gene>
<keyword evidence="1" id="KW-0812">Transmembrane</keyword>
<name>A0A5D4H5V3_9SPHI</name>
<dbReference type="InterPro" id="IPR023996">
    <property type="entry name" value="TonB-dep_OMP_SusC/RagA"/>
</dbReference>
<dbReference type="InterPro" id="IPR037066">
    <property type="entry name" value="Plug_dom_sf"/>
</dbReference>
<dbReference type="InterPro" id="IPR012910">
    <property type="entry name" value="Plug_dom"/>
</dbReference>
<dbReference type="Pfam" id="PF07715">
    <property type="entry name" value="Plug"/>
    <property type="match status" value="1"/>
</dbReference>
<dbReference type="Gene3D" id="2.60.40.1120">
    <property type="entry name" value="Carboxypeptidase-like, regulatory domain"/>
    <property type="match status" value="1"/>
</dbReference>
<comment type="subcellular location">
    <subcellularLocation>
        <location evidence="1">Cell outer membrane</location>
        <topology evidence="1">Multi-pass membrane protein</topology>
    </subcellularLocation>
</comment>
<comment type="caution">
    <text evidence="3">The sequence shown here is derived from an EMBL/GenBank/DDBJ whole genome shotgun (WGS) entry which is preliminary data.</text>
</comment>
<protein>
    <submittedName>
        <fullName evidence="3">SusC/RagA family TonB-linked outer membrane protein</fullName>
    </submittedName>
</protein>